<name>A0A0R3VZP1_TAEAS</name>
<dbReference type="GO" id="GO:0015421">
    <property type="term" value="F:ABC-type oligopeptide transporter activity"/>
    <property type="evidence" value="ECO:0007669"/>
    <property type="project" value="TreeGrafter"/>
</dbReference>
<keyword evidence="7 8" id="KW-0472">Membrane</keyword>
<dbReference type="STRING" id="60517.A0A0R3VZP1"/>
<dbReference type="InterPro" id="IPR036640">
    <property type="entry name" value="ABC1_TM_sf"/>
</dbReference>
<keyword evidence="5 8" id="KW-1133">Transmembrane helix</keyword>
<comment type="subcellular location">
    <subcellularLocation>
        <location evidence="1">Membrane</location>
        <topology evidence="1">Multi-pass membrane protein</topology>
    </subcellularLocation>
</comment>
<dbReference type="InterPro" id="IPR011527">
    <property type="entry name" value="ABC1_TM_dom"/>
</dbReference>
<keyword evidence="4 8" id="KW-0812">Transmembrane</keyword>
<dbReference type="InterPro" id="IPR039421">
    <property type="entry name" value="Type_1_exporter"/>
</dbReference>
<feature type="transmembrane region" description="Helical" evidence="8">
    <location>
        <begin position="92"/>
        <end position="112"/>
    </location>
</feature>
<evidence type="ECO:0000256" key="3">
    <source>
        <dbReference type="ARBA" id="ARBA00022448"/>
    </source>
</evidence>
<dbReference type="GO" id="GO:0090374">
    <property type="term" value="P:oligopeptide export from mitochondrion"/>
    <property type="evidence" value="ECO:0007669"/>
    <property type="project" value="TreeGrafter"/>
</dbReference>
<dbReference type="Pfam" id="PF00664">
    <property type="entry name" value="ABC_membrane"/>
    <property type="match status" value="1"/>
</dbReference>
<evidence type="ECO:0000256" key="5">
    <source>
        <dbReference type="ARBA" id="ARBA00022989"/>
    </source>
</evidence>
<dbReference type="AlphaFoldDB" id="A0A0R3VZP1"/>
<evidence type="ECO:0000259" key="9">
    <source>
        <dbReference type="PROSITE" id="PS50929"/>
    </source>
</evidence>
<dbReference type="WBParaSite" id="TASK_0000288501-mRNA-1">
    <property type="protein sequence ID" value="TASK_0000288501-mRNA-1"/>
    <property type="gene ID" value="TASK_0000288501"/>
</dbReference>
<dbReference type="PANTHER" id="PTHR43394">
    <property type="entry name" value="ATP-DEPENDENT PERMEASE MDL1, MITOCHONDRIAL"/>
    <property type="match status" value="1"/>
</dbReference>
<dbReference type="GO" id="GO:0005524">
    <property type="term" value="F:ATP binding"/>
    <property type="evidence" value="ECO:0007669"/>
    <property type="project" value="InterPro"/>
</dbReference>
<evidence type="ECO:0000256" key="1">
    <source>
        <dbReference type="ARBA" id="ARBA00004141"/>
    </source>
</evidence>
<evidence type="ECO:0000256" key="4">
    <source>
        <dbReference type="ARBA" id="ARBA00022692"/>
    </source>
</evidence>
<comment type="similarity">
    <text evidence="2">Belongs to the ABC transporter superfamily. ABCB family. Multidrug resistance exporter (TC 3.A.1.201) subfamily.</text>
</comment>
<proteinExistence type="inferred from homology"/>
<dbReference type="GO" id="GO:0006811">
    <property type="term" value="P:monoatomic ion transport"/>
    <property type="evidence" value="ECO:0007669"/>
    <property type="project" value="UniProtKB-KW"/>
</dbReference>
<dbReference type="SUPFAM" id="SSF90123">
    <property type="entry name" value="ABC transporter transmembrane region"/>
    <property type="match status" value="1"/>
</dbReference>
<keyword evidence="3" id="KW-0813">Transport</keyword>
<dbReference type="GO" id="GO:0005743">
    <property type="term" value="C:mitochondrial inner membrane"/>
    <property type="evidence" value="ECO:0007669"/>
    <property type="project" value="TreeGrafter"/>
</dbReference>
<protein>
    <submittedName>
        <fullName evidence="10">ABC transmembrane type-1 domain-containing protein</fullName>
    </submittedName>
</protein>
<evidence type="ECO:0000256" key="6">
    <source>
        <dbReference type="ARBA" id="ARBA00023065"/>
    </source>
</evidence>
<evidence type="ECO:0000256" key="7">
    <source>
        <dbReference type="ARBA" id="ARBA00023136"/>
    </source>
</evidence>
<dbReference type="Gene3D" id="1.20.1560.10">
    <property type="entry name" value="ABC transporter type 1, transmembrane domain"/>
    <property type="match status" value="1"/>
</dbReference>
<sequence length="248" mass="27327">LRNILFEHVIYQKVRFFDEQTSGWIIERPSKWGSGKFSTPLRLLDSCRLEKHWFYACSASVKLTRYKGDHFSILQVIGSGIAMYMISPTLTAALMGCLPLVFFVGGLIGNQLRRMSHAAHDKSNATTEIATEAFTHIRSVKSLAMEDQMVEQYRQGTGEACRLHENLGYGIGCFQGLSNFAVNGLVLGVLYLGGNLINRGDMDAGQLMAFLVAAQAVHRSLTQISLLFGQVIRGSSAAARISEVSCLN</sequence>
<reference evidence="10" key="1">
    <citation type="submission" date="2017-02" db="UniProtKB">
        <authorList>
            <consortium name="WormBaseParasite"/>
        </authorList>
    </citation>
    <scope>IDENTIFICATION</scope>
</reference>
<dbReference type="PROSITE" id="PS50929">
    <property type="entry name" value="ABC_TM1F"/>
    <property type="match status" value="1"/>
</dbReference>
<evidence type="ECO:0000256" key="2">
    <source>
        <dbReference type="ARBA" id="ARBA00007577"/>
    </source>
</evidence>
<organism evidence="10">
    <name type="scientific">Taenia asiatica</name>
    <name type="common">Asian tapeworm</name>
    <dbReference type="NCBI Taxonomy" id="60517"/>
    <lineage>
        <taxon>Eukaryota</taxon>
        <taxon>Metazoa</taxon>
        <taxon>Spiralia</taxon>
        <taxon>Lophotrochozoa</taxon>
        <taxon>Platyhelminthes</taxon>
        <taxon>Cestoda</taxon>
        <taxon>Eucestoda</taxon>
        <taxon>Cyclophyllidea</taxon>
        <taxon>Taeniidae</taxon>
        <taxon>Taenia</taxon>
    </lineage>
</organism>
<evidence type="ECO:0000256" key="8">
    <source>
        <dbReference type="SAM" id="Phobius"/>
    </source>
</evidence>
<dbReference type="PANTHER" id="PTHR43394:SF17">
    <property type="entry name" value="MITOCHONDRIAL POTASSIUM CHANNEL ATP-BINDING SUBUNIT"/>
    <property type="match status" value="1"/>
</dbReference>
<accession>A0A0R3VZP1</accession>
<feature type="domain" description="ABC transmembrane type-1" evidence="9">
    <location>
        <begin position="72"/>
        <end position="233"/>
    </location>
</feature>
<keyword evidence="6" id="KW-0406">Ion transport</keyword>
<evidence type="ECO:0000313" key="10">
    <source>
        <dbReference type="WBParaSite" id="TASK_0000288501-mRNA-1"/>
    </source>
</evidence>